<dbReference type="Gene3D" id="3.40.830.10">
    <property type="entry name" value="LigB-like"/>
    <property type="match status" value="1"/>
</dbReference>
<evidence type="ECO:0000256" key="2">
    <source>
        <dbReference type="HAMAP-Rule" id="MF_00055"/>
    </source>
</evidence>
<proteinExistence type="inferred from homology"/>
<dbReference type="OrthoDB" id="9782820at2"/>
<dbReference type="PANTHER" id="PTHR11060">
    <property type="entry name" value="PROTEIN MEMO1"/>
    <property type="match status" value="1"/>
</dbReference>
<dbReference type="NCBIfam" id="TIGR04336">
    <property type="entry name" value="AmmeMemoSam_B"/>
    <property type="match status" value="1"/>
</dbReference>
<accession>A0A5S9MTK3</accession>
<evidence type="ECO:0000313" key="3">
    <source>
        <dbReference type="EMBL" id="CAA0079555.1"/>
    </source>
</evidence>
<organism evidence="3 4">
    <name type="scientific">BD1-7 clade bacterium</name>
    <dbReference type="NCBI Taxonomy" id="2029982"/>
    <lineage>
        <taxon>Bacteria</taxon>
        <taxon>Pseudomonadati</taxon>
        <taxon>Pseudomonadota</taxon>
        <taxon>Gammaproteobacteria</taxon>
        <taxon>Cellvibrionales</taxon>
        <taxon>Spongiibacteraceae</taxon>
        <taxon>BD1-7 clade</taxon>
    </lineage>
</organism>
<dbReference type="PANTHER" id="PTHR11060:SF0">
    <property type="entry name" value="PROTEIN MEMO1"/>
    <property type="match status" value="1"/>
</dbReference>
<dbReference type="CDD" id="cd07361">
    <property type="entry name" value="MEMO_like"/>
    <property type="match status" value="1"/>
</dbReference>
<dbReference type="Pfam" id="PF01875">
    <property type="entry name" value="Memo"/>
    <property type="match status" value="1"/>
</dbReference>
<evidence type="ECO:0000313" key="4">
    <source>
        <dbReference type="Proteomes" id="UP000441399"/>
    </source>
</evidence>
<gene>
    <name evidence="3" type="ORF">OPDIPICF_00115</name>
</gene>
<comment type="similarity">
    <text evidence="1 2">Belongs to the MEMO1 family.</text>
</comment>
<evidence type="ECO:0000256" key="1">
    <source>
        <dbReference type="ARBA" id="ARBA00006315"/>
    </source>
</evidence>
<name>A0A5S9MTK3_9GAMM</name>
<reference evidence="3 4" key="1">
    <citation type="submission" date="2019-11" db="EMBL/GenBank/DDBJ databases">
        <authorList>
            <person name="Holert J."/>
        </authorList>
    </citation>
    <scope>NUCLEOTIDE SEQUENCE [LARGE SCALE GENOMIC DNA]</scope>
    <source>
        <strain evidence="3">SB11_3</strain>
    </source>
</reference>
<dbReference type="EMBL" id="CACSIO010000001">
    <property type="protein sequence ID" value="CAA0079555.1"/>
    <property type="molecule type" value="Genomic_DNA"/>
</dbReference>
<dbReference type="HAMAP" id="MF_00055">
    <property type="entry name" value="MEMO1"/>
    <property type="match status" value="1"/>
</dbReference>
<dbReference type="AlphaFoldDB" id="A0A5S9MTK3"/>
<dbReference type="Proteomes" id="UP000441399">
    <property type="component" value="Unassembled WGS sequence"/>
</dbReference>
<protein>
    <recommendedName>
        <fullName evidence="2">MEMO1 family protein OPDIPICF_00115</fullName>
    </recommendedName>
</protein>
<sequence>MQSIRQPAVAGLFYSSDAQQLQADIEQYLQRASPEAPRPKALIVPHAGLVYSGPVAAHAYKTLIPNASEIQRVVLLGPSHRVALEGIALSGHQAFHTPLGDVPVDAAAIETIRSLPGVHLMPEAHQLEHSLEVQLPFLQTILPHFSLIPLVVGNTPPETVCQVLDTLWGGDETLIVISTDLSHYHSYEEARLFDGRTTKAIENFQTHLRGDQACGCHPLNGLLMAAKRHGLQLTTLDVRNSGDTAGTPEQVVGYGAYVLH</sequence>
<keyword evidence="4" id="KW-1185">Reference proteome</keyword>
<dbReference type="InterPro" id="IPR002737">
    <property type="entry name" value="MEMO1_fam"/>
</dbReference>